<dbReference type="EMBL" id="CP144691">
    <property type="protein sequence ID" value="WVY93679.1"/>
    <property type="molecule type" value="Genomic_DNA"/>
</dbReference>
<keyword evidence="3" id="KW-1185">Reference proteome</keyword>
<dbReference type="Proteomes" id="UP001374535">
    <property type="component" value="Chromosome 10"/>
</dbReference>
<sequence length="109" mass="12138">MTEDNMNEERTGKGRHPPTNEPPLASTPPCSSNRIGKTTLAPTQHKGYLERTGKGGEEVLKLIFGDLKKEHPNFEPNVSRILPTAKFRRYFMSLHIAIGVREGSNPVRG</sequence>
<name>A0AAQ3MN25_VIGMU</name>
<proteinExistence type="predicted"/>
<feature type="compositionally biased region" description="Polar residues" evidence="1">
    <location>
        <begin position="28"/>
        <end position="42"/>
    </location>
</feature>
<accession>A0AAQ3MN25</accession>
<dbReference type="AlphaFoldDB" id="A0AAQ3MN25"/>
<feature type="region of interest" description="Disordered" evidence="1">
    <location>
        <begin position="1"/>
        <end position="52"/>
    </location>
</feature>
<evidence type="ECO:0000313" key="2">
    <source>
        <dbReference type="EMBL" id="WVY93679.1"/>
    </source>
</evidence>
<reference evidence="2 3" key="1">
    <citation type="journal article" date="2023" name="Life. Sci Alliance">
        <title>Evolutionary insights into 3D genome organization and epigenetic landscape of Vigna mungo.</title>
        <authorList>
            <person name="Junaid A."/>
            <person name="Singh B."/>
            <person name="Bhatia S."/>
        </authorList>
    </citation>
    <scope>NUCLEOTIDE SEQUENCE [LARGE SCALE GENOMIC DNA]</scope>
    <source>
        <strain evidence="2">Urdbean</strain>
    </source>
</reference>
<gene>
    <name evidence="2" type="ORF">V8G54_032767</name>
</gene>
<organism evidence="2 3">
    <name type="scientific">Vigna mungo</name>
    <name type="common">Black gram</name>
    <name type="synonym">Phaseolus mungo</name>
    <dbReference type="NCBI Taxonomy" id="3915"/>
    <lineage>
        <taxon>Eukaryota</taxon>
        <taxon>Viridiplantae</taxon>
        <taxon>Streptophyta</taxon>
        <taxon>Embryophyta</taxon>
        <taxon>Tracheophyta</taxon>
        <taxon>Spermatophyta</taxon>
        <taxon>Magnoliopsida</taxon>
        <taxon>eudicotyledons</taxon>
        <taxon>Gunneridae</taxon>
        <taxon>Pentapetalae</taxon>
        <taxon>rosids</taxon>
        <taxon>fabids</taxon>
        <taxon>Fabales</taxon>
        <taxon>Fabaceae</taxon>
        <taxon>Papilionoideae</taxon>
        <taxon>50 kb inversion clade</taxon>
        <taxon>NPAAA clade</taxon>
        <taxon>indigoferoid/millettioid clade</taxon>
        <taxon>Phaseoleae</taxon>
        <taxon>Vigna</taxon>
    </lineage>
</organism>
<evidence type="ECO:0000313" key="3">
    <source>
        <dbReference type="Proteomes" id="UP001374535"/>
    </source>
</evidence>
<evidence type="ECO:0000256" key="1">
    <source>
        <dbReference type="SAM" id="MobiDB-lite"/>
    </source>
</evidence>
<protein>
    <submittedName>
        <fullName evidence="2">Uncharacterized protein</fullName>
    </submittedName>
</protein>